<organism evidence="1 2">
    <name type="scientific">Linum tenue</name>
    <dbReference type="NCBI Taxonomy" id="586396"/>
    <lineage>
        <taxon>Eukaryota</taxon>
        <taxon>Viridiplantae</taxon>
        <taxon>Streptophyta</taxon>
        <taxon>Embryophyta</taxon>
        <taxon>Tracheophyta</taxon>
        <taxon>Spermatophyta</taxon>
        <taxon>Magnoliopsida</taxon>
        <taxon>eudicotyledons</taxon>
        <taxon>Gunneridae</taxon>
        <taxon>Pentapetalae</taxon>
        <taxon>rosids</taxon>
        <taxon>fabids</taxon>
        <taxon>Malpighiales</taxon>
        <taxon>Linaceae</taxon>
        <taxon>Linum</taxon>
    </lineage>
</organism>
<protein>
    <submittedName>
        <fullName evidence="1">Uncharacterized protein</fullName>
    </submittedName>
</protein>
<proteinExistence type="predicted"/>
<name>A0AAV0NYJ0_9ROSI</name>
<dbReference type="EMBL" id="CAMGYJ010000008">
    <property type="protein sequence ID" value="CAI0463502.1"/>
    <property type="molecule type" value="Genomic_DNA"/>
</dbReference>
<evidence type="ECO:0000313" key="2">
    <source>
        <dbReference type="Proteomes" id="UP001154282"/>
    </source>
</evidence>
<accession>A0AAV0NYJ0</accession>
<dbReference type="AlphaFoldDB" id="A0AAV0NYJ0"/>
<gene>
    <name evidence="1" type="ORF">LITE_LOCUS35791</name>
</gene>
<evidence type="ECO:0000313" key="1">
    <source>
        <dbReference type="EMBL" id="CAI0463502.1"/>
    </source>
</evidence>
<comment type="caution">
    <text evidence="1">The sequence shown here is derived from an EMBL/GenBank/DDBJ whole genome shotgun (WGS) entry which is preliminary data.</text>
</comment>
<keyword evidence="2" id="KW-1185">Reference proteome</keyword>
<sequence>MAIDEGFQAVKEVRWRHSVKEKRVEVMADLMESVVGEPKGRGVRGM</sequence>
<reference evidence="1" key="1">
    <citation type="submission" date="2022-08" db="EMBL/GenBank/DDBJ databases">
        <authorList>
            <person name="Gutierrez-Valencia J."/>
        </authorList>
    </citation>
    <scope>NUCLEOTIDE SEQUENCE</scope>
</reference>
<dbReference type="Proteomes" id="UP001154282">
    <property type="component" value="Unassembled WGS sequence"/>
</dbReference>